<dbReference type="AlphaFoldDB" id="A0A6C0C247"/>
<evidence type="ECO:0000313" key="1">
    <source>
        <dbReference type="EMBL" id="QHS98765.1"/>
    </source>
</evidence>
<sequence>MAHDGKQLKAGIYLYDKLFRKETSMGSVIFNEEHTPVHEKNKLSRNINILNEISKIIHFKPNYTINQYNTYLHKHLPVCTYLRHFKDYSFSQPDLPIEKNLARDNYEKLWGIPKEVRSNKTNKFTGGLEQFSGTEKYYKKNLMRITMKTTKENPNASIKDLEKIIEAKYPIESELLLNYVKKFKHLMD</sequence>
<accession>A0A6C0C247</accession>
<reference evidence="1" key="1">
    <citation type="journal article" date="2020" name="Nature">
        <title>Giant virus diversity and host interactions through global metagenomics.</title>
        <authorList>
            <person name="Schulz F."/>
            <person name="Roux S."/>
            <person name="Paez-Espino D."/>
            <person name="Jungbluth S."/>
            <person name="Walsh D.A."/>
            <person name="Denef V.J."/>
            <person name="McMahon K.D."/>
            <person name="Konstantinidis K.T."/>
            <person name="Eloe-Fadrosh E.A."/>
            <person name="Kyrpides N.C."/>
            <person name="Woyke T."/>
        </authorList>
    </citation>
    <scope>NUCLEOTIDE SEQUENCE</scope>
    <source>
        <strain evidence="1">GVMAG-M-3300020185-18</strain>
    </source>
</reference>
<protein>
    <submittedName>
        <fullName evidence="1">Uncharacterized protein</fullName>
    </submittedName>
</protein>
<dbReference type="EMBL" id="MN739323">
    <property type="protein sequence ID" value="QHS98765.1"/>
    <property type="molecule type" value="Genomic_DNA"/>
</dbReference>
<organism evidence="1">
    <name type="scientific">viral metagenome</name>
    <dbReference type="NCBI Taxonomy" id="1070528"/>
    <lineage>
        <taxon>unclassified sequences</taxon>
        <taxon>metagenomes</taxon>
        <taxon>organismal metagenomes</taxon>
    </lineage>
</organism>
<name>A0A6C0C247_9ZZZZ</name>
<proteinExistence type="predicted"/>